<dbReference type="PROSITE" id="PS00027">
    <property type="entry name" value="HOMEOBOX_1"/>
    <property type="match status" value="1"/>
</dbReference>
<evidence type="ECO:0000313" key="11">
    <source>
        <dbReference type="EMBL" id="VDI48895.1"/>
    </source>
</evidence>
<feature type="region of interest" description="Disordered" evidence="8">
    <location>
        <begin position="195"/>
        <end position="246"/>
    </location>
</feature>
<dbReference type="InterPro" id="IPR009057">
    <property type="entry name" value="Homeodomain-like_sf"/>
</dbReference>
<dbReference type="PROSITE" id="PS00035">
    <property type="entry name" value="POU_1"/>
    <property type="match status" value="1"/>
</dbReference>
<feature type="compositionally biased region" description="Polar residues" evidence="8">
    <location>
        <begin position="335"/>
        <end position="347"/>
    </location>
</feature>
<dbReference type="PANTHER" id="PTHR11636:SF76">
    <property type="entry name" value="PROTEIN NUBBIN"/>
    <property type="match status" value="1"/>
</dbReference>
<keyword evidence="3 5" id="KW-0371">Homeobox</keyword>
<dbReference type="Proteomes" id="UP000596742">
    <property type="component" value="Unassembled WGS sequence"/>
</dbReference>
<sequence>MNGDVSQGEGSTGGGDASKPLNLATSASAAIQQLQNALLAGQFPMATGAAAQGGLLLQGGFAQPAVVPVSSGLAGIQLSAADLQQLQQLQQTIQQHQLQLQQVQTSQNQALQTAQTTQATQQFNAAPTLATLQGLTAANSPQIVLINTSQLGGASLQPFIIQNQGIPVLQNLTLASLGQHAQLAQQIQQPVLQQTTQAAAPTQPTPAPVLQSQNVSQQLKQLQQQQQQQQQQASESIKEPVELEEESMHLTIQPEENIDLEELEQFAKTFKRRRIELGFTQGDVGLAMGKLYGNDFSQTTISRFEALNLSFKNMCKLKPLLQKWLKDADMLSASPTTPVSGGSTIGNLSPEAIARRRKKRTSIDTSVRVALEKAFIQHPKPSSEEIANLAEDLNLEREVVRVWFCNRRQKQKRINPPSMSMNVTVNAQLNSPTNTSMNLSGSLNHLMAHSLSGNQSQTIGQTLNKPTVVNSVVGNQLLSNTQTISTGIQNPISINPTKKDMQVTSVDFSNPQEALHFSQAMPLELKLTNDKTNVNTNNFSSLAQQVLPLGLTLPVTSQPKIMNSSDFSVAQNGTNSNNQIFISGLQIPTSLTANQSELTISTSS</sequence>
<dbReference type="GO" id="GO:0000981">
    <property type="term" value="F:DNA-binding transcription factor activity, RNA polymerase II-specific"/>
    <property type="evidence" value="ECO:0007669"/>
    <property type="project" value="InterPro"/>
</dbReference>
<dbReference type="PROSITE" id="PS00465">
    <property type="entry name" value="POU_2"/>
    <property type="match status" value="1"/>
</dbReference>
<dbReference type="SUPFAM" id="SSF46689">
    <property type="entry name" value="Homeodomain-like"/>
    <property type="match status" value="1"/>
</dbReference>
<comment type="caution">
    <text evidence="11">The sequence shown here is derived from an EMBL/GenBank/DDBJ whole genome shotgun (WGS) entry which is preliminary data.</text>
</comment>
<protein>
    <recommendedName>
        <fullName evidence="7">POU domain protein</fullName>
    </recommendedName>
</protein>
<dbReference type="InterPro" id="IPR001356">
    <property type="entry name" value="HD"/>
</dbReference>
<dbReference type="InterPro" id="IPR017970">
    <property type="entry name" value="Homeobox_CS"/>
</dbReference>
<dbReference type="PANTHER" id="PTHR11636">
    <property type="entry name" value="POU DOMAIN"/>
    <property type="match status" value="1"/>
</dbReference>
<dbReference type="EMBL" id="UYJE01006782">
    <property type="protein sequence ID" value="VDI48895.1"/>
    <property type="molecule type" value="Genomic_DNA"/>
</dbReference>
<dbReference type="PROSITE" id="PS51179">
    <property type="entry name" value="POU_3"/>
    <property type="match status" value="1"/>
</dbReference>
<feature type="domain" description="POU-specific" evidence="10">
    <location>
        <begin position="255"/>
        <end position="329"/>
    </location>
</feature>
<keyword evidence="12" id="KW-1185">Reference proteome</keyword>
<dbReference type="SMART" id="SM00352">
    <property type="entry name" value="POU"/>
    <property type="match status" value="1"/>
</dbReference>
<reference evidence="11" key="1">
    <citation type="submission" date="2018-11" db="EMBL/GenBank/DDBJ databases">
        <authorList>
            <person name="Alioto T."/>
            <person name="Alioto T."/>
        </authorList>
    </citation>
    <scope>NUCLEOTIDE SEQUENCE</scope>
</reference>
<gene>
    <name evidence="11" type="ORF">MGAL_10B093279</name>
</gene>
<evidence type="ECO:0000256" key="1">
    <source>
        <dbReference type="ARBA" id="ARBA00004123"/>
    </source>
</evidence>
<dbReference type="InterPro" id="IPR050255">
    <property type="entry name" value="POU_domain_TF"/>
</dbReference>
<evidence type="ECO:0000256" key="2">
    <source>
        <dbReference type="ARBA" id="ARBA00023125"/>
    </source>
</evidence>
<evidence type="ECO:0000256" key="7">
    <source>
        <dbReference type="RuleBase" id="RU361194"/>
    </source>
</evidence>
<dbReference type="Gene3D" id="1.10.10.60">
    <property type="entry name" value="Homeodomain-like"/>
    <property type="match status" value="1"/>
</dbReference>
<dbReference type="Pfam" id="PF00046">
    <property type="entry name" value="Homeodomain"/>
    <property type="match status" value="1"/>
</dbReference>
<dbReference type="Gene3D" id="1.10.260.40">
    <property type="entry name" value="lambda repressor-like DNA-binding domains"/>
    <property type="match status" value="1"/>
</dbReference>
<evidence type="ECO:0000313" key="12">
    <source>
        <dbReference type="Proteomes" id="UP000596742"/>
    </source>
</evidence>
<proteinExistence type="inferred from homology"/>
<feature type="domain" description="Homeobox" evidence="9">
    <location>
        <begin position="354"/>
        <end position="414"/>
    </location>
</feature>
<dbReference type="Pfam" id="PF00157">
    <property type="entry name" value="Pou"/>
    <property type="match status" value="1"/>
</dbReference>
<dbReference type="InterPro" id="IPR013847">
    <property type="entry name" value="POU"/>
</dbReference>
<feature type="DNA-binding region" description="Homeobox" evidence="5">
    <location>
        <begin position="356"/>
        <end position="415"/>
    </location>
</feature>
<dbReference type="CDD" id="cd00086">
    <property type="entry name" value="homeodomain"/>
    <property type="match status" value="1"/>
</dbReference>
<evidence type="ECO:0000256" key="6">
    <source>
        <dbReference type="RuleBase" id="RU000682"/>
    </source>
</evidence>
<feature type="compositionally biased region" description="Low complexity" evidence="8">
    <location>
        <begin position="195"/>
        <end position="234"/>
    </location>
</feature>
<organism evidence="11 12">
    <name type="scientific">Mytilus galloprovincialis</name>
    <name type="common">Mediterranean mussel</name>
    <dbReference type="NCBI Taxonomy" id="29158"/>
    <lineage>
        <taxon>Eukaryota</taxon>
        <taxon>Metazoa</taxon>
        <taxon>Spiralia</taxon>
        <taxon>Lophotrochozoa</taxon>
        <taxon>Mollusca</taxon>
        <taxon>Bivalvia</taxon>
        <taxon>Autobranchia</taxon>
        <taxon>Pteriomorphia</taxon>
        <taxon>Mytilida</taxon>
        <taxon>Mytiloidea</taxon>
        <taxon>Mytilidae</taxon>
        <taxon>Mytilinae</taxon>
        <taxon>Mytilus</taxon>
    </lineage>
</organism>
<feature type="region of interest" description="Disordered" evidence="8">
    <location>
        <begin position="1"/>
        <end position="20"/>
    </location>
</feature>
<dbReference type="InterPro" id="IPR000327">
    <property type="entry name" value="POU_dom"/>
</dbReference>
<evidence type="ECO:0000256" key="5">
    <source>
        <dbReference type="PROSITE-ProRule" id="PRU00108"/>
    </source>
</evidence>
<dbReference type="AlphaFoldDB" id="A0A8B6FHU5"/>
<comment type="subcellular location">
    <subcellularLocation>
        <location evidence="1 5 6">Nucleus</location>
    </subcellularLocation>
</comment>
<dbReference type="GO" id="GO:0000978">
    <property type="term" value="F:RNA polymerase II cis-regulatory region sequence-specific DNA binding"/>
    <property type="evidence" value="ECO:0007669"/>
    <property type="project" value="TreeGrafter"/>
</dbReference>
<dbReference type="SMART" id="SM00389">
    <property type="entry name" value="HOX"/>
    <property type="match status" value="1"/>
</dbReference>
<feature type="region of interest" description="Disordered" evidence="8">
    <location>
        <begin position="335"/>
        <end position="359"/>
    </location>
</feature>
<dbReference type="GO" id="GO:0005634">
    <property type="term" value="C:nucleus"/>
    <property type="evidence" value="ECO:0007669"/>
    <property type="project" value="UniProtKB-SubCell"/>
</dbReference>
<comment type="similarity">
    <text evidence="7">Belongs to the POU transcription factor family.</text>
</comment>
<evidence type="ECO:0000256" key="4">
    <source>
        <dbReference type="ARBA" id="ARBA00023242"/>
    </source>
</evidence>
<dbReference type="PROSITE" id="PS50071">
    <property type="entry name" value="HOMEOBOX_2"/>
    <property type="match status" value="1"/>
</dbReference>
<accession>A0A8B6FHU5</accession>
<name>A0A8B6FHU5_MYTGA</name>
<evidence type="ECO:0000259" key="9">
    <source>
        <dbReference type="PROSITE" id="PS50071"/>
    </source>
</evidence>
<dbReference type="PRINTS" id="PR00028">
    <property type="entry name" value="POUDOMAIN"/>
</dbReference>
<keyword evidence="2 5" id="KW-0238">DNA-binding</keyword>
<dbReference type="OrthoDB" id="6358449at2759"/>
<dbReference type="InterPro" id="IPR010982">
    <property type="entry name" value="Lambda_DNA-bd_dom_sf"/>
</dbReference>
<evidence type="ECO:0000256" key="3">
    <source>
        <dbReference type="ARBA" id="ARBA00023155"/>
    </source>
</evidence>
<keyword evidence="7" id="KW-0804">Transcription</keyword>
<evidence type="ECO:0000256" key="8">
    <source>
        <dbReference type="SAM" id="MobiDB-lite"/>
    </source>
</evidence>
<dbReference type="SUPFAM" id="SSF47413">
    <property type="entry name" value="lambda repressor-like DNA-binding domains"/>
    <property type="match status" value="1"/>
</dbReference>
<evidence type="ECO:0000259" key="10">
    <source>
        <dbReference type="PROSITE" id="PS51179"/>
    </source>
</evidence>
<keyword evidence="4 5" id="KW-0539">Nucleus</keyword>
<dbReference type="FunFam" id="1.10.260.40:FF:000001">
    <property type="entry name" value="POU domain protein"/>
    <property type="match status" value="1"/>
</dbReference>